<evidence type="ECO:0000313" key="6">
    <source>
        <dbReference type="Proteomes" id="UP001163850"/>
    </source>
</evidence>
<sequence>MRPCRQSQTPVRIRHFLLASSHLNTASSPIRSNTISTISTGEAYVLHLASLDGNYAVMSSGPSSSNSSGSNENTTCPIYLYSKRTLQREYTLPGHGISSTFMRVVDSIAGLGRPVLVSSGKDGSVKVWDERSRGCGIKMTDLGKSRAFLSFDVSLDGYTLAAGTELQGEDASVLYWDPRQPNTPLRTHTSTHSDDITAVHFSPSRPGVLLTASSDGLISLSNSDELDEDEAVINVGNWGCSISQAGWLSNGSHIWCASDMETFSTWSEELDLIQSHDIRAPCLHSGARTWVTDYLITASPSSSSITGDLDIFVGSNEGDVALLSNSSLMFSQTSAEWSLHKLWSTGHEGIVRSLLWDAQDQVLVTGGEDGKICVWPGLSPGGLGGGRGVPLEDDPMDVDSSHNTKRARTGDMDWDAENRKNDKRSRR</sequence>
<evidence type="ECO:0000256" key="4">
    <source>
        <dbReference type="SAM" id="MobiDB-lite"/>
    </source>
</evidence>
<dbReference type="InterPro" id="IPR015943">
    <property type="entry name" value="WD40/YVTN_repeat-like_dom_sf"/>
</dbReference>
<dbReference type="InterPro" id="IPR039328">
    <property type="entry name" value="WDR89"/>
</dbReference>
<dbReference type="SMART" id="SM00320">
    <property type="entry name" value="WD40"/>
    <property type="match status" value="3"/>
</dbReference>
<keyword evidence="1 3" id="KW-0853">WD repeat</keyword>
<feature type="compositionally biased region" description="Basic and acidic residues" evidence="4">
    <location>
        <begin position="408"/>
        <end position="420"/>
    </location>
</feature>
<feature type="region of interest" description="Disordered" evidence="4">
    <location>
        <begin position="384"/>
        <end position="427"/>
    </location>
</feature>
<evidence type="ECO:0000313" key="5">
    <source>
        <dbReference type="EMBL" id="KAJ3988508.1"/>
    </source>
</evidence>
<evidence type="ECO:0000256" key="1">
    <source>
        <dbReference type="ARBA" id="ARBA00022574"/>
    </source>
</evidence>
<gene>
    <name evidence="5" type="ORF">F5890DRAFT_425453</name>
</gene>
<proteinExistence type="predicted"/>
<dbReference type="Pfam" id="PF00400">
    <property type="entry name" value="WD40"/>
    <property type="match status" value="3"/>
</dbReference>
<feature type="repeat" description="WD" evidence="3">
    <location>
        <begin position="344"/>
        <end position="375"/>
    </location>
</feature>
<evidence type="ECO:0000256" key="3">
    <source>
        <dbReference type="PROSITE-ProRule" id="PRU00221"/>
    </source>
</evidence>
<name>A0AA38Q7S7_9AGAR</name>
<dbReference type="Gene3D" id="2.130.10.10">
    <property type="entry name" value="YVTN repeat-like/Quinoprotein amine dehydrogenase"/>
    <property type="match status" value="2"/>
</dbReference>
<dbReference type="PROSITE" id="PS50082">
    <property type="entry name" value="WD_REPEATS_2"/>
    <property type="match status" value="2"/>
</dbReference>
<dbReference type="PROSITE" id="PS50294">
    <property type="entry name" value="WD_REPEATS_REGION"/>
    <property type="match status" value="1"/>
</dbReference>
<dbReference type="SUPFAM" id="SSF50978">
    <property type="entry name" value="WD40 repeat-like"/>
    <property type="match status" value="1"/>
</dbReference>
<feature type="repeat" description="WD" evidence="3">
    <location>
        <begin position="116"/>
        <end position="129"/>
    </location>
</feature>
<keyword evidence="2" id="KW-0677">Repeat</keyword>
<dbReference type="AlphaFoldDB" id="A0AA38Q7S7"/>
<dbReference type="InterPro" id="IPR001680">
    <property type="entry name" value="WD40_rpt"/>
</dbReference>
<dbReference type="InterPro" id="IPR036322">
    <property type="entry name" value="WD40_repeat_dom_sf"/>
</dbReference>
<accession>A0AA38Q7S7</accession>
<protein>
    <submittedName>
        <fullName evidence="5">WD40-repeat-containing domain protein</fullName>
    </submittedName>
</protein>
<organism evidence="5 6">
    <name type="scientific">Lentinula detonsa</name>
    <dbReference type="NCBI Taxonomy" id="2804962"/>
    <lineage>
        <taxon>Eukaryota</taxon>
        <taxon>Fungi</taxon>
        <taxon>Dikarya</taxon>
        <taxon>Basidiomycota</taxon>
        <taxon>Agaricomycotina</taxon>
        <taxon>Agaricomycetes</taxon>
        <taxon>Agaricomycetidae</taxon>
        <taxon>Agaricales</taxon>
        <taxon>Marasmiineae</taxon>
        <taxon>Omphalotaceae</taxon>
        <taxon>Lentinula</taxon>
    </lineage>
</organism>
<dbReference type="EMBL" id="MU801908">
    <property type="protein sequence ID" value="KAJ3988508.1"/>
    <property type="molecule type" value="Genomic_DNA"/>
</dbReference>
<dbReference type="Proteomes" id="UP001163850">
    <property type="component" value="Unassembled WGS sequence"/>
</dbReference>
<comment type="caution">
    <text evidence="5">The sequence shown here is derived from an EMBL/GenBank/DDBJ whole genome shotgun (WGS) entry which is preliminary data.</text>
</comment>
<dbReference type="PANTHER" id="PTHR22889:SF0">
    <property type="entry name" value="WD REPEAT-CONTAINING PROTEIN 89"/>
    <property type="match status" value="1"/>
</dbReference>
<evidence type="ECO:0000256" key="2">
    <source>
        <dbReference type="ARBA" id="ARBA00022737"/>
    </source>
</evidence>
<reference evidence="5" key="1">
    <citation type="submission" date="2022-08" db="EMBL/GenBank/DDBJ databases">
        <authorList>
            <consortium name="DOE Joint Genome Institute"/>
            <person name="Min B."/>
            <person name="Riley R."/>
            <person name="Sierra-Patev S."/>
            <person name="Naranjo-Ortiz M."/>
            <person name="Looney B."/>
            <person name="Konkel Z."/>
            <person name="Slot J.C."/>
            <person name="Sakamoto Y."/>
            <person name="Steenwyk J.L."/>
            <person name="Rokas A."/>
            <person name="Carro J."/>
            <person name="Camarero S."/>
            <person name="Ferreira P."/>
            <person name="Molpeceres G."/>
            <person name="Ruiz-Duenas F.J."/>
            <person name="Serrano A."/>
            <person name="Henrissat B."/>
            <person name="Drula E."/>
            <person name="Hughes K.W."/>
            <person name="Mata J.L."/>
            <person name="Ishikawa N.K."/>
            <person name="Vargas-Isla R."/>
            <person name="Ushijima S."/>
            <person name="Smith C.A."/>
            <person name="Ahrendt S."/>
            <person name="Andreopoulos W."/>
            <person name="He G."/>
            <person name="Labutti K."/>
            <person name="Lipzen A."/>
            <person name="Ng V."/>
            <person name="Sandor L."/>
            <person name="Barry K."/>
            <person name="Martinez A.T."/>
            <person name="Xiao Y."/>
            <person name="Gibbons J.G."/>
            <person name="Terashima K."/>
            <person name="Hibbett D.S."/>
            <person name="Grigoriev I.V."/>
        </authorList>
    </citation>
    <scope>NUCLEOTIDE SEQUENCE</scope>
    <source>
        <strain evidence="5">TFB7829</strain>
    </source>
</reference>
<dbReference type="PANTHER" id="PTHR22889">
    <property type="entry name" value="WD REPEAT-CONTAINING PROTEIN 89"/>
    <property type="match status" value="1"/>
</dbReference>